<dbReference type="Pfam" id="PF14213">
    <property type="entry name" value="DUF4325"/>
    <property type="match status" value="1"/>
</dbReference>
<dbReference type="EMBL" id="WOEY01000092">
    <property type="protein sequence ID" value="NPT44321.1"/>
    <property type="molecule type" value="Genomic_DNA"/>
</dbReference>
<dbReference type="RefSeq" id="WP_172314343.1">
    <property type="nucleotide sequence ID" value="NZ_WOEY01000092.1"/>
</dbReference>
<organism evidence="2 3">
    <name type="scientific">Paraburkholderia solitsugae</name>
    <dbReference type="NCBI Taxonomy" id="2675748"/>
    <lineage>
        <taxon>Bacteria</taxon>
        <taxon>Pseudomonadati</taxon>
        <taxon>Pseudomonadota</taxon>
        <taxon>Betaproteobacteria</taxon>
        <taxon>Burkholderiales</taxon>
        <taxon>Burkholderiaceae</taxon>
        <taxon>Paraburkholderia</taxon>
    </lineage>
</organism>
<dbReference type="Proteomes" id="UP000652198">
    <property type="component" value="Unassembled WGS sequence"/>
</dbReference>
<evidence type="ECO:0000259" key="1">
    <source>
        <dbReference type="Pfam" id="PF14213"/>
    </source>
</evidence>
<accession>A0ABX2BW83</accession>
<sequence>MMSSIILAKQFSRYPAGRFLGDGPFSGELFRKRYLSPALRENEHISIDLDGARGYGSSFLEEAFGGLVREGYSAQEIRDHVDLISSDISLLTEIWEYVNDAEEERRSNAQ</sequence>
<evidence type="ECO:0000313" key="3">
    <source>
        <dbReference type="Proteomes" id="UP000652198"/>
    </source>
</evidence>
<protein>
    <submittedName>
        <fullName evidence="2">DUF4325 domain-containing protein</fullName>
    </submittedName>
</protein>
<keyword evidence="3" id="KW-1185">Reference proteome</keyword>
<name>A0ABX2BW83_9BURK</name>
<gene>
    <name evidence="2" type="ORF">GNZ12_24025</name>
</gene>
<evidence type="ECO:0000313" key="2">
    <source>
        <dbReference type="EMBL" id="NPT44321.1"/>
    </source>
</evidence>
<proteinExistence type="predicted"/>
<reference evidence="2 3" key="1">
    <citation type="submission" date="2019-11" db="EMBL/GenBank/DDBJ databases">
        <title>Metabolism of dissolved organic matter in forest soils.</title>
        <authorList>
            <person name="Cyle K.T."/>
            <person name="Wilhelm R.C."/>
            <person name="Martinez C.E."/>
        </authorList>
    </citation>
    <scope>NUCLEOTIDE SEQUENCE [LARGE SCALE GENOMIC DNA]</scope>
    <source>
        <strain evidence="2 3">1N</strain>
    </source>
</reference>
<comment type="caution">
    <text evidence="2">The sequence shown here is derived from an EMBL/GenBank/DDBJ whole genome shotgun (WGS) entry which is preliminary data.</text>
</comment>
<dbReference type="InterPro" id="IPR025474">
    <property type="entry name" value="DUF4325"/>
</dbReference>
<feature type="domain" description="DUF4325" evidence="1">
    <location>
        <begin position="26"/>
        <end position="85"/>
    </location>
</feature>